<dbReference type="OrthoDB" id="566238at2759"/>
<dbReference type="EMBL" id="SWFS01000195">
    <property type="protein sequence ID" value="KAA8914706.1"/>
    <property type="molecule type" value="Genomic_DNA"/>
</dbReference>
<organism evidence="2 3">
    <name type="scientific">Trichomonascus ciferrii</name>
    <dbReference type="NCBI Taxonomy" id="44093"/>
    <lineage>
        <taxon>Eukaryota</taxon>
        <taxon>Fungi</taxon>
        <taxon>Dikarya</taxon>
        <taxon>Ascomycota</taxon>
        <taxon>Saccharomycotina</taxon>
        <taxon>Dipodascomycetes</taxon>
        <taxon>Dipodascales</taxon>
        <taxon>Trichomonascaceae</taxon>
        <taxon>Trichomonascus</taxon>
        <taxon>Trichomonascus ciferrii complex</taxon>
    </lineage>
</organism>
<dbReference type="GO" id="GO:0004792">
    <property type="term" value="F:thiosulfate-cyanide sulfurtransferase activity"/>
    <property type="evidence" value="ECO:0007669"/>
    <property type="project" value="TreeGrafter"/>
</dbReference>
<evidence type="ECO:0000313" key="3">
    <source>
        <dbReference type="Proteomes" id="UP000761534"/>
    </source>
</evidence>
<comment type="caution">
    <text evidence="2">The sequence shown here is derived from an EMBL/GenBank/DDBJ whole genome shotgun (WGS) entry which is preliminary data.</text>
</comment>
<dbReference type="SUPFAM" id="SSF52821">
    <property type="entry name" value="Rhodanese/Cell cycle control phosphatase"/>
    <property type="match status" value="1"/>
</dbReference>
<feature type="domain" description="Rhodanese" evidence="1">
    <location>
        <begin position="58"/>
        <end position="155"/>
    </location>
</feature>
<evidence type="ECO:0000259" key="1">
    <source>
        <dbReference type="PROSITE" id="PS50206"/>
    </source>
</evidence>
<dbReference type="Proteomes" id="UP000761534">
    <property type="component" value="Unassembled WGS sequence"/>
</dbReference>
<keyword evidence="3" id="KW-1185">Reference proteome</keyword>
<dbReference type="AlphaFoldDB" id="A0A642V5M9"/>
<dbReference type="InterPro" id="IPR036873">
    <property type="entry name" value="Rhodanese-like_dom_sf"/>
</dbReference>
<gene>
    <name evidence="2" type="ORF">TRICI_002857</name>
</gene>
<evidence type="ECO:0000313" key="2">
    <source>
        <dbReference type="EMBL" id="KAA8914706.1"/>
    </source>
</evidence>
<dbReference type="VEuPathDB" id="FungiDB:TRICI_002857"/>
<dbReference type="GO" id="GO:0005739">
    <property type="term" value="C:mitochondrion"/>
    <property type="evidence" value="ECO:0007669"/>
    <property type="project" value="TreeGrafter"/>
</dbReference>
<dbReference type="Pfam" id="PF00581">
    <property type="entry name" value="Rhodanese"/>
    <property type="match status" value="1"/>
</dbReference>
<dbReference type="SMART" id="SM00450">
    <property type="entry name" value="RHOD"/>
    <property type="match status" value="1"/>
</dbReference>
<dbReference type="Gene3D" id="3.40.250.10">
    <property type="entry name" value="Rhodanese-like domain"/>
    <property type="match status" value="1"/>
</dbReference>
<name>A0A642V5M9_9ASCO</name>
<dbReference type="InterPro" id="IPR001763">
    <property type="entry name" value="Rhodanese-like_dom"/>
</dbReference>
<sequence length="157" mass="17646">MSACRPQQPVAAWRAHATRGLNRPSCQLGLRRWYSPLSVDQPAEELKYEDVKQLTQKPNSDVVLVDVREPQEYENGAIPTAVNIPYKSSPGALGLDPEDFYDTFGFAKPSLDQKLVFYCLAGIRSTAAEQLAATYGYQKRGNYVGSYEDWLNHESQK</sequence>
<proteinExistence type="predicted"/>
<accession>A0A642V5M9</accession>
<protein>
    <recommendedName>
        <fullName evidence="1">Rhodanese domain-containing protein</fullName>
    </recommendedName>
</protein>
<dbReference type="PROSITE" id="PS50206">
    <property type="entry name" value="RHODANESE_3"/>
    <property type="match status" value="1"/>
</dbReference>
<dbReference type="CDD" id="cd01519">
    <property type="entry name" value="RHOD_HSP67B2"/>
    <property type="match status" value="1"/>
</dbReference>
<dbReference type="PANTHER" id="PTHR44086">
    <property type="entry name" value="THIOSULFATE SULFURTRANSFERASE RDL2, MITOCHONDRIAL-RELATED"/>
    <property type="match status" value="1"/>
</dbReference>
<reference evidence="2" key="1">
    <citation type="journal article" date="2019" name="G3 (Bethesda)">
        <title>Genome Assemblies of Two Rare Opportunistic Yeast Pathogens: Diutina rugosa (syn. Candida rugosa) and Trichomonascus ciferrii (syn. Candida ciferrii).</title>
        <authorList>
            <person name="Mixao V."/>
            <person name="Saus E."/>
            <person name="Hansen A.P."/>
            <person name="Lass-Florl C."/>
            <person name="Gabaldon T."/>
        </authorList>
    </citation>
    <scope>NUCLEOTIDE SEQUENCE</scope>
    <source>
        <strain evidence="2">CBS 4856</strain>
    </source>
</reference>
<dbReference type="PANTHER" id="PTHR44086:SF10">
    <property type="entry name" value="THIOSULFATE SULFURTRANSFERASE_RHODANESE-LIKE DOMAIN-CONTAINING PROTEIN 3"/>
    <property type="match status" value="1"/>
</dbReference>